<evidence type="ECO:0000256" key="3">
    <source>
        <dbReference type="SAM" id="Coils"/>
    </source>
</evidence>
<keyword evidence="7" id="KW-1185">Reference proteome</keyword>
<dbReference type="Proteomes" id="UP000594262">
    <property type="component" value="Unplaced"/>
</dbReference>
<dbReference type="EnsemblMetazoa" id="CLYHEMT024251.1">
    <property type="protein sequence ID" value="CLYHEMP024251.1"/>
    <property type="gene ID" value="CLYHEMG024251"/>
</dbReference>
<comment type="cofactor">
    <cofactor evidence="1">
        <name>Mg(2+)</name>
        <dbReference type="ChEBI" id="CHEBI:18420"/>
    </cofactor>
</comment>
<dbReference type="PANTHER" id="PTHR10656:SF42">
    <property type="entry name" value="CYCLIC GMP-AMP SYNTHASE-LIKE PROTEIN-RELATED"/>
    <property type="match status" value="1"/>
</dbReference>
<dbReference type="OrthoDB" id="5977810at2759"/>
<reference evidence="6" key="1">
    <citation type="submission" date="2021-01" db="UniProtKB">
        <authorList>
            <consortium name="EnsemblMetazoa"/>
        </authorList>
    </citation>
    <scope>IDENTIFICATION</scope>
</reference>
<dbReference type="AlphaFoldDB" id="A0A7M5XJW0"/>
<feature type="region of interest" description="Disordered" evidence="4">
    <location>
        <begin position="155"/>
        <end position="174"/>
    </location>
</feature>
<evidence type="ECO:0000256" key="2">
    <source>
        <dbReference type="ARBA" id="ARBA00008307"/>
    </source>
</evidence>
<evidence type="ECO:0000313" key="7">
    <source>
        <dbReference type="Proteomes" id="UP000594262"/>
    </source>
</evidence>
<feature type="domain" description="Mab-21-like nucleotidyltransferase" evidence="5">
    <location>
        <begin position="25"/>
        <end position="89"/>
    </location>
</feature>
<evidence type="ECO:0000259" key="5">
    <source>
        <dbReference type="Pfam" id="PF03281"/>
    </source>
</evidence>
<dbReference type="Gene3D" id="1.10.1410.40">
    <property type="match status" value="2"/>
</dbReference>
<accession>A0A7M5XJW0</accession>
<evidence type="ECO:0000256" key="1">
    <source>
        <dbReference type="ARBA" id="ARBA00001946"/>
    </source>
</evidence>
<feature type="compositionally biased region" description="Basic and acidic residues" evidence="4">
    <location>
        <begin position="159"/>
        <end position="170"/>
    </location>
</feature>
<protein>
    <recommendedName>
        <fullName evidence="5">Mab-21-like nucleotidyltransferase domain-containing protein</fullName>
    </recommendedName>
</protein>
<dbReference type="PANTHER" id="PTHR10656">
    <property type="entry name" value="CELL FATE DETERMINING PROTEIN MAB21-RELATED"/>
    <property type="match status" value="1"/>
</dbReference>
<evidence type="ECO:0000256" key="4">
    <source>
        <dbReference type="SAM" id="MobiDB-lite"/>
    </source>
</evidence>
<evidence type="ECO:0000313" key="6">
    <source>
        <dbReference type="EnsemblMetazoa" id="CLYHEMP024251.1"/>
    </source>
</evidence>
<feature type="coiled-coil region" evidence="3">
    <location>
        <begin position="230"/>
        <end position="258"/>
    </location>
</feature>
<keyword evidence="3" id="KW-0175">Coiled coil</keyword>
<dbReference type="Pfam" id="PF03281">
    <property type="entry name" value="Mab-21"/>
    <property type="match status" value="1"/>
</dbReference>
<dbReference type="InterPro" id="IPR046903">
    <property type="entry name" value="Mab-21-like_nuc_Trfase"/>
</dbReference>
<organism evidence="6 7">
    <name type="scientific">Clytia hemisphaerica</name>
    <dbReference type="NCBI Taxonomy" id="252671"/>
    <lineage>
        <taxon>Eukaryota</taxon>
        <taxon>Metazoa</taxon>
        <taxon>Cnidaria</taxon>
        <taxon>Hydrozoa</taxon>
        <taxon>Hydroidolina</taxon>
        <taxon>Leptothecata</taxon>
        <taxon>Obeliida</taxon>
        <taxon>Clytiidae</taxon>
        <taxon>Clytia</taxon>
    </lineage>
</organism>
<name>A0A7M5XJW0_9CNID</name>
<feature type="region of interest" description="Disordered" evidence="4">
    <location>
        <begin position="191"/>
        <end position="227"/>
    </location>
</feature>
<sequence length="380" mass="44959">MSISLLVFFCPQFPDDFQHFFKKRRRNRERPYYWPSEEIVNKIKRTGCHIVPKPSYKGLTVIEKEQGLLANYAVLEWRMSFSMAEAILFDVLPEIAKEAFLAFKATIKLHVNNIADEYGVFHKVQSYFLKTVLFLVTESTESAFWNTEIHLPGYNSRASTERNNHRRETSPEMIPMSNLTSRSIVLEMIDEDEDTSSSSEDSPLIADDTENSNPSRSGYDNLGLQDPEAIRRSEEAIQREEEEKKEALREKRRQERTICFYKKLMDKLLAVFEKDKHLPHYWNPKIELFTRQVYNEKDYDFILNRLNTIRKDYLNHLADDWLEFQRILTYTCCEFCLPGHRPAKYIPLQKTIRCYCCSINVGNEGTDRNWDMDPSRLYVY</sequence>
<comment type="similarity">
    <text evidence="2">Belongs to the mab-21 family.</text>
</comment>
<proteinExistence type="inferred from homology"/>